<dbReference type="InterPro" id="IPR006175">
    <property type="entry name" value="YjgF/YER057c/UK114"/>
</dbReference>
<reference evidence="1 2" key="1">
    <citation type="submission" date="2014-06" db="EMBL/GenBank/DDBJ databases">
        <title>Draft genome sequence of Bacillus manliponensis JCM 15802 (MCCC 1A00708).</title>
        <authorList>
            <person name="Lai Q."/>
            <person name="Liu Y."/>
            <person name="Shao Z."/>
        </authorList>
    </citation>
    <scope>NUCLEOTIDE SEQUENCE [LARGE SCALE GENOMIC DNA]</scope>
    <source>
        <strain evidence="1 2">JCM 15802</strain>
    </source>
</reference>
<name>A0A073JU26_9BACI</name>
<protein>
    <submittedName>
        <fullName evidence="1">Endoribonuclease L-PSP</fullName>
    </submittedName>
</protein>
<dbReference type="eggNOG" id="COG0251">
    <property type="taxonomic scope" value="Bacteria"/>
</dbReference>
<organism evidence="1 2">
    <name type="scientific">Bacillus manliponensis</name>
    <dbReference type="NCBI Taxonomy" id="574376"/>
    <lineage>
        <taxon>Bacteria</taxon>
        <taxon>Bacillati</taxon>
        <taxon>Bacillota</taxon>
        <taxon>Bacilli</taxon>
        <taxon>Bacillales</taxon>
        <taxon>Bacillaceae</taxon>
        <taxon>Bacillus</taxon>
        <taxon>Bacillus cereus group</taxon>
    </lineage>
</organism>
<keyword evidence="2" id="KW-1185">Reference proteome</keyword>
<dbReference type="RefSeq" id="WP_034640568.1">
    <property type="nucleotide sequence ID" value="NZ_CBCSJC010000014.1"/>
</dbReference>
<dbReference type="PANTHER" id="PTHR43857">
    <property type="entry name" value="BLR7761 PROTEIN"/>
    <property type="match status" value="1"/>
</dbReference>
<proteinExistence type="predicted"/>
<dbReference type="AlphaFoldDB" id="A0A073JU26"/>
<gene>
    <name evidence="1" type="ORF">BAMA_04560</name>
</gene>
<dbReference type="PANTHER" id="PTHR43857:SF1">
    <property type="entry name" value="YJGH FAMILY PROTEIN"/>
    <property type="match status" value="1"/>
</dbReference>
<evidence type="ECO:0000313" key="2">
    <source>
        <dbReference type="Proteomes" id="UP000027822"/>
    </source>
</evidence>
<dbReference type="Gene3D" id="3.30.1330.40">
    <property type="entry name" value="RutC-like"/>
    <property type="match status" value="1"/>
</dbReference>
<dbReference type="Pfam" id="PF01042">
    <property type="entry name" value="Ribonuc_L-PSP"/>
    <property type="match status" value="1"/>
</dbReference>
<dbReference type="InterPro" id="IPR035959">
    <property type="entry name" value="RutC-like_sf"/>
</dbReference>
<dbReference type="CDD" id="cd06154">
    <property type="entry name" value="YjgF_YER057c_UK114_like_6"/>
    <property type="match status" value="1"/>
</dbReference>
<dbReference type="OrthoDB" id="9799840at2"/>
<sequence length="130" mass="14494">MPNKTVISSNSPFENYLGSSRAVKVGNIIAIAGTAPIDPNNKGVANNVYDQTKSCIEIIKNAVEEMGLSLENIVRTKIYLTDMKNVDEAAKAHKEYFDQIKPACTVFEVNRFIKEEWLVEIEADCIVPEE</sequence>
<dbReference type="SUPFAM" id="SSF55298">
    <property type="entry name" value="YjgF-like"/>
    <property type="match status" value="1"/>
</dbReference>
<comment type="caution">
    <text evidence="1">The sequence shown here is derived from an EMBL/GenBank/DDBJ whole genome shotgun (WGS) entry which is preliminary data.</text>
</comment>
<dbReference type="STRING" id="574376.BAMA_04560"/>
<evidence type="ECO:0000313" key="1">
    <source>
        <dbReference type="EMBL" id="KEK18544.1"/>
    </source>
</evidence>
<dbReference type="EMBL" id="JOTN01000013">
    <property type="protein sequence ID" value="KEK18544.1"/>
    <property type="molecule type" value="Genomic_DNA"/>
</dbReference>
<accession>A0A073JU26</accession>
<dbReference type="Proteomes" id="UP000027822">
    <property type="component" value="Unassembled WGS sequence"/>
</dbReference>